<dbReference type="InterPro" id="IPR027417">
    <property type="entry name" value="P-loop_NTPase"/>
</dbReference>
<keyword evidence="3" id="KW-0378">Hydrolase</keyword>
<accession>A0A5S6QST2</accession>
<evidence type="ECO:0000259" key="7">
    <source>
        <dbReference type="PROSITE" id="PS51192"/>
    </source>
</evidence>
<proteinExistence type="predicted"/>
<evidence type="ECO:0000256" key="4">
    <source>
        <dbReference type="ARBA" id="ARBA00022806"/>
    </source>
</evidence>
<keyword evidence="5" id="KW-0067">ATP-binding</keyword>
<evidence type="ECO:0000313" key="9">
    <source>
        <dbReference type="Proteomes" id="UP000046395"/>
    </source>
</evidence>
<feature type="compositionally biased region" description="Acidic residues" evidence="6">
    <location>
        <begin position="811"/>
        <end position="822"/>
    </location>
</feature>
<feature type="compositionally biased region" description="Gly residues" evidence="6">
    <location>
        <begin position="325"/>
        <end position="334"/>
    </location>
</feature>
<feature type="domain" description="Helicase C-terminal" evidence="8">
    <location>
        <begin position="626"/>
        <end position="779"/>
    </location>
</feature>
<feature type="domain" description="Helicase ATP-binding" evidence="7">
    <location>
        <begin position="426"/>
        <end position="602"/>
    </location>
</feature>
<dbReference type="Pfam" id="PF00270">
    <property type="entry name" value="DEAD"/>
    <property type="match status" value="1"/>
</dbReference>
<dbReference type="PANTHER" id="PTHR47958">
    <property type="entry name" value="ATP-DEPENDENT RNA HELICASE DBP3"/>
    <property type="match status" value="1"/>
</dbReference>
<feature type="compositionally biased region" description="Basic and acidic residues" evidence="6">
    <location>
        <begin position="282"/>
        <end position="295"/>
    </location>
</feature>
<evidence type="ECO:0000256" key="2">
    <source>
        <dbReference type="ARBA" id="ARBA00022741"/>
    </source>
</evidence>
<feature type="compositionally biased region" description="Basic and acidic residues" evidence="6">
    <location>
        <begin position="13"/>
        <end position="29"/>
    </location>
</feature>
<dbReference type="PROSITE" id="PS00039">
    <property type="entry name" value="DEAD_ATP_HELICASE"/>
    <property type="match status" value="1"/>
</dbReference>
<dbReference type="WBParaSite" id="TMUE_2000010290.1">
    <property type="protein sequence ID" value="TMUE_2000010290.1"/>
    <property type="gene ID" value="WBGene00291971"/>
</dbReference>
<dbReference type="Proteomes" id="UP000046395">
    <property type="component" value="Unassembled WGS sequence"/>
</dbReference>
<keyword evidence="2" id="KW-0547">Nucleotide-binding</keyword>
<dbReference type="InterPro" id="IPR014001">
    <property type="entry name" value="Helicase_ATP-bd"/>
</dbReference>
<feature type="compositionally biased region" description="Gly residues" evidence="6">
    <location>
        <begin position="189"/>
        <end position="209"/>
    </location>
</feature>
<dbReference type="Pfam" id="PF00271">
    <property type="entry name" value="Helicase_C"/>
    <property type="match status" value="1"/>
</dbReference>
<dbReference type="InterPro" id="IPR011545">
    <property type="entry name" value="DEAD/DEAH_box_helicase_dom"/>
</dbReference>
<dbReference type="GO" id="GO:0043186">
    <property type="term" value="C:P granule"/>
    <property type="evidence" value="ECO:0007669"/>
    <property type="project" value="UniProtKB-ARBA"/>
</dbReference>
<reference evidence="10" key="1">
    <citation type="submission" date="2019-12" db="UniProtKB">
        <authorList>
            <consortium name="WormBaseParasite"/>
        </authorList>
    </citation>
    <scope>IDENTIFICATION</scope>
</reference>
<dbReference type="PROSITE" id="PS51192">
    <property type="entry name" value="HELICASE_ATP_BIND_1"/>
    <property type="match status" value="1"/>
</dbReference>
<dbReference type="EC" id="3.6.4.13" evidence="1"/>
<dbReference type="GO" id="GO:0003724">
    <property type="term" value="F:RNA helicase activity"/>
    <property type="evidence" value="ECO:0007669"/>
    <property type="project" value="UniProtKB-EC"/>
</dbReference>
<evidence type="ECO:0000256" key="5">
    <source>
        <dbReference type="ARBA" id="ARBA00022840"/>
    </source>
</evidence>
<feature type="compositionally biased region" description="Low complexity" evidence="6">
    <location>
        <begin position="305"/>
        <end position="321"/>
    </location>
</feature>
<dbReference type="SMART" id="SM00487">
    <property type="entry name" value="DEXDc"/>
    <property type="match status" value="1"/>
</dbReference>
<dbReference type="CDD" id="cd18787">
    <property type="entry name" value="SF2_C_DEAD"/>
    <property type="match status" value="1"/>
</dbReference>
<dbReference type="SUPFAM" id="SSF52540">
    <property type="entry name" value="P-loop containing nucleoside triphosphate hydrolases"/>
    <property type="match status" value="1"/>
</dbReference>
<dbReference type="GO" id="GO:0003676">
    <property type="term" value="F:nucleic acid binding"/>
    <property type="evidence" value="ECO:0007669"/>
    <property type="project" value="InterPro"/>
</dbReference>
<evidence type="ECO:0000256" key="1">
    <source>
        <dbReference type="ARBA" id="ARBA00012552"/>
    </source>
</evidence>
<sequence>MSEGYGFHAGFRSGDDGYESRGGGREFTRRGFGGGAYSGSQRSRGGFGGSSGGFGGSSGGFGGGSGGFGGGSGGFGGGSGGFGGDSGGIGGGGDSDGEPERNTGFGGYSRGRGSSGYGSGGGFGRGKGSDDEWGSRDYNRNAGSGGRSGGFGEDNTYESDSQRGGGFGYRGRRGRVYGQGYDRDSNRGYGDGFNSGQDGYGRSGGGRGRGYSQYGDYEGRESRRGGGYGRGGFGSSYDNDGYGDRRSGGGNEFYNSGRAGGGGGYRNRRDDFGSEFSSNNFSHDDSSRRHPRDNYNNDWGSNDTGFSGSRGRGFRGSFNDDGGFRSRGGRGGPFSSGSDGRDPVALQPPKPPVNYVPSEITDAEMQAHIKAGVNFQSQLAVEVDTIGDDCPEPIESFKDAGFHQMILDHLNESDMQIPTMVQRHGIPAIMAGRDYVGCAQTGSGKTAAFLLPILDSIVKENKETSSQRCTALILVPTRELAVQINTVATNFLRKTQYRSVVVYGGVSVVYQSRSVEKGCDIIVGTPGRLCDFIKRRYVQLQSCRYFVIDEADRLLEMGFADDFRFIAEQLINVEHQTMMFSATFPPDIQTMAKRFMKHDLIFQVIGKMGGANKDILQEFTVVGASDKQDKLREIVQEMCEANPEAKILVFVGRKRIADFVAASLAHLGLRTTSIHGDREQRQREQALRDFKAGNANVLIATEVAARGLDIVGVDLVVNYDLPSAIDDYVHRIGRTGRVGNPGRAMSFYDEQTDYDLAEALVKALKVSEQVVPDFLERRDGGMGLGGYGGSFNGICNDNNPENKSDQREPIANEEDKENDCDW</sequence>
<name>A0A5S6QST2_TRIMR</name>
<evidence type="ECO:0000313" key="10">
    <source>
        <dbReference type="WBParaSite" id="TMUE_2000010290.1"/>
    </source>
</evidence>
<dbReference type="InterPro" id="IPR001650">
    <property type="entry name" value="Helicase_C-like"/>
</dbReference>
<feature type="compositionally biased region" description="Gly residues" evidence="6">
    <location>
        <begin position="45"/>
        <end position="94"/>
    </location>
</feature>
<keyword evidence="4" id="KW-0347">Helicase</keyword>
<dbReference type="InterPro" id="IPR000629">
    <property type="entry name" value="RNA-helicase_DEAD-box_CS"/>
</dbReference>
<dbReference type="STRING" id="70415.A0A5S6QST2"/>
<feature type="compositionally biased region" description="Basic and acidic residues" evidence="6">
    <location>
        <begin position="800"/>
        <end position="810"/>
    </location>
</feature>
<feature type="region of interest" description="Disordered" evidence="6">
    <location>
        <begin position="795"/>
        <end position="822"/>
    </location>
</feature>
<evidence type="ECO:0000256" key="6">
    <source>
        <dbReference type="SAM" id="MobiDB-lite"/>
    </source>
</evidence>
<protein>
    <recommendedName>
        <fullName evidence="1">RNA helicase</fullName>
        <ecNumber evidence="1">3.6.4.13</ecNumber>
    </recommendedName>
</protein>
<feature type="compositionally biased region" description="Gly residues" evidence="6">
    <location>
        <begin position="225"/>
        <end position="234"/>
    </location>
</feature>
<feature type="compositionally biased region" description="Gly residues" evidence="6">
    <location>
        <begin position="143"/>
        <end position="152"/>
    </location>
</feature>
<organism evidence="9 10">
    <name type="scientific">Trichuris muris</name>
    <name type="common">Mouse whipworm</name>
    <dbReference type="NCBI Taxonomy" id="70415"/>
    <lineage>
        <taxon>Eukaryota</taxon>
        <taxon>Metazoa</taxon>
        <taxon>Ecdysozoa</taxon>
        <taxon>Nematoda</taxon>
        <taxon>Enoplea</taxon>
        <taxon>Dorylaimia</taxon>
        <taxon>Trichinellida</taxon>
        <taxon>Trichuridae</taxon>
        <taxon>Trichuris</taxon>
    </lineage>
</organism>
<evidence type="ECO:0000259" key="8">
    <source>
        <dbReference type="PROSITE" id="PS51194"/>
    </source>
</evidence>
<keyword evidence="9" id="KW-1185">Reference proteome</keyword>
<dbReference type="PROSITE" id="PS51194">
    <property type="entry name" value="HELICASE_CTER"/>
    <property type="match status" value="1"/>
</dbReference>
<dbReference type="GO" id="GO:0016787">
    <property type="term" value="F:hydrolase activity"/>
    <property type="evidence" value="ECO:0007669"/>
    <property type="project" value="UniProtKB-KW"/>
</dbReference>
<feature type="compositionally biased region" description="Basic and acidic residues" evidence="6">
    <location>
        <begin position="127"/>
        <end position="139"/>
    </location>
</feature>
<dbReference type="GO" id="GO:0005524">
    <property type="term" value="F:ATP binding"/>
    <property type="evidence" value="ECO:0007669"/>
    <property type="project" value="UniProtKB-KW"/>
</dbReference>
<evidence type="ECO:0000256" key="3">
    <source>
        <dbReference type="ARBA" id="ARBA00022801"/>
    </source>
</evidence>
<dbReference type="FunFam" id="3.40.50.300:FF:000008">
    <property type="entry name" value="ATP-dependent RNA helicase RhlB"/>
    <property type="match status" value="1"/>
</dbReference>
<dbReference type="Gene3D" id="3.40.50.300">
    <property type="entry name" value="P-loop containing nucleotide triphosphate hydrolases"/>
    <property type="match status" value="2"/>
</dbReference>
<feature type="region of interest" description="Disordered" evidence="6">
    <location>
        <begin position="1"/>
        <end position="352"/>
    </location>
</feature>
<dbReference type="AlphaFoldDB" id="A0A5S6QST2"/>
<feature type="compositionally biased region" description="Gly residues" evidence="6">
    <location>
        <begin position="104"/>
        <end position="126"/>
    </location>
</feature>
<dbReference type="SMART" id="SM00490">
    <property type="entry name" value="HELICc"/>
    <property type="match status" value="1"/>
</dbReference>